<accession>A0AC59ZAR0</accession>
<gene>
    <name evidence="1" type="ORF">MRATA1EN22A_LOCUS16180</name>
</gene>
<dbReference type="Proteomes" id="UP001162501">
    <property type="component" value="Chromosome 26"/>
</dbReference>
<protein>
    <submittedName>
        <fullName evidence="1">Uncharacterized protein</fullName>
    </submittedName>
</protein>
<name>A0AC59ZAR0_RANTA</name>
<evidence type="ECO:0000313" key="2">
    <source>
        <dbReference type="Proteomes" id="UP001162501"/>
    </source>
</evidence>
<dbReference type="EMBL" id="OX596110">
    <property type="protein sequence ID" value="CAN0347244.1"/>
    <property type="molecule type" value="Genomic_DNA"/>
</dbReference>
<organism evidence="1 2">
    <name type="scientific">Rangifer tarandus platyrhynchus</name>
    <name type="common">Svalbard reindeer</name>
    <dbReference type="NCBI Taxonomy" id="3082113"/>
    <lineage>
        <taxon>Eukaryota</taxon>
        <taxon>Metazoa</taxon>
        <taxon>Chordata</taxon>
        <taxon>Craniata</taxon>
        <taxon>Vertebrata</taxon>
        <taxon>Euteleostomi</taxon>
        <taxon>Mammalia</taxon>
        <taxon>Eutheria</taxon>
        <taxon>Laurasiatheria</taxon>
        <taxon>Artiodactyla</taxon>
        <taxon>Ruminantia</taxon>
        <taxon>Pecora</taxon>
        <taxon>Cervidae</taxon>
        <taxon>Odocoileinae</taxon>
        <taxon>Rangifer</taxon>
    </lineage>
</organism>
<sequence length="299" mass="31589">MDGAAWEGRGWQDGGWKVVGGPGQRPNLPGSVPGVLLSWASSGQRWGARLLQTATPRAASPELQTHLRVCSTFLGPEPRLSSLAPGAAPSGHPSWDLGSPFMPSPWGSGRIGLGSYRARPPDNFLPVSPLHWKPLPTACPRTPVPSGPLPPLPDTPARCMIHCLGPSEALSLFASRAWTAARAPDCAPQRSPGARLRGKVLPMGQPGCPAWKSRQPPQHSLAAGFARCPAPTSGHHHLSLQRLQPAPGQHPLCPFWSGLPRSTPSMWPPGSCPMEPAGPSRVQTLTSRAVGDAESFHHG</sequence>
<reference evidence="1" key="2">
    <citation type="submission" date="2025-03" db="EMBL/GenBank/DDBJ databases">
        <authorList>
            <consortium name="ELIXIR-Norway"/>
            <consortium name="Elixir Norway"/>
        </authorList>
    </citation>
    <scope>NUCLEOTIDE SEQUENCE</scope>
</reference>
<proteinExistence type="predicted"/>
<evidence type="ECO:0000313" key="1">
    <source>
        <dbReference type="EMBL" id="CAN0347244.1"/>
    </source>
</evidence>
<reference evidence="1" key="1">
    <citation type="submission" date="2023-05" db="EMBL/GenBank/DDBJ databases">
        <authorList>
            <consortium name="ELIXIR-Norway"/>
        </authorList>
    </citation>
    <scope>NUCLEOTIDE SEQUENCE</scope>
</reference>